<gene>
    <name evidence="2" type="ORF">POL68_20690</name>
</gene>
<keyword evidence="1" id="KW-0812">Transmembrane</keyword>
<sequence length="170" mass="18950">MALPPHEYARAALDAELHVQVTVDRVELPPATPGEAVVTGHIARVFRGSPSLCSTPVSFSVPVCREDDVMAPCGTIWTLPEMLKQAPVMEVFLDSHEGGFRNASYDNHLLEALTDAPMRVYTEEMAREPVQRRTAGRYDPREERRELLLYGALSIIGLAVFCWALVRWSS</sequence>
<dbReference type="EMBL" id="JAQNDM010000002">
    <property type="protein sequence ID" value="MDC0710903.1"/>
    <property type="molecule type" value="Genomic_DNA"/>
</dbReference>
<keyword evidence="3" id="KW-1185">Reference proteome</keyword>
<evidence type="ECO:0000313" key="2">
    <source>
        <dbReference type="EMBL" id="MDC0710903.1"/>
    </source>
</evidence>
<reference evidence="2 3" key="1">
    <citation type="submission" date="2022-11" db="EMBL/GenBank/DDBJ databases">
        <title>Minimal conservation of predation-associated metabolite biosynthetic gene clusters underscores biosynthetic potential of Myxococcota including descriptions for ten novel species: Archangium lansinium sp. nov., Myxococcus landrumus sp. nov., Nannocystis bai.</title>
        <authorList>
            <person name="Ahearne A."/>
            <person name="Stevens C."/>
            <person name="Dowd S."/>
        </authorList>
    </citation>
    <scope>NUCLEOTIDE SEQUENCE [LARGE SCALE GENOMIC DNA]</scope>
    <source>
        <strain evidence="2 3">NCWAL01</strain>
    </source>
</reference>
<dbReference type="RefSeq" id="WP_272140764.1">
    <property type="nucleotide sequence ID" value="NZ_JAQNDM010000002.1"/>
</dbReference>
<accession>A0ABT5DB79</accession>
<protein>
    <submittedName>
        <fullName evidence="2">Uncharacterized protein</fullName>
    </submittedName>
</protein>
<proteinExistence type="predicted"/>
<organism evidence="2 3">
    <name type="scientific">Stigmatella ashevillensis</name>
    <dbReference type="NCBI Taxonomy" id="2995309"/>
    <lineage>
        <taxon>Bacteria</taxon>
        <taxon>Pseudomonadati</taxon>
        <taxon>Myxococcota</taxon>
        <taxon>Myxococcia</taxon>
        <taxon>Myxococcales</taxon>
        <taxon>Cystobacterineae</taxon>
        <taxon>Archangiaceae</taxon>
        <taxon>Stigmatella</taxon>
    </lineage>
</organism>
<keyword evidence="1" id="KW-0472">Membrane</keyword>
<evidence type="ECO:0000313" key="3">
    <source>
        <dbReference type="Proteomes" id="UP001221838"/>
    </source>
</evidence>
<dbReference type="Proteomes" id="UP001221838">
    <property type="component" value="Unassembled WGS sequence"/>
</dbReference>
<evidence type="ECO:0000256" key="1">
    <source>
        <dbReference type="SAM" id="Phobius"/>
    </source>
</evidence>
<keyword evidence="1" id="KW-1133">Transmembrane helix</keyword>
<comment type="caution">
    <text evidence="2">The sequence shown here is derived from an EMBL/GenBank/DDBJ whole genome shotgun (WGS) entry which is preliminary data.</text>
</comment>
<feature type="transmembrane region" description="Helical" evidence="1">
    <location>
        <begin position="147"/>
        <end position="166"/>
    </location>
</feature>
<name>A0ABT5DB79_9BACT</name>